<dbReference type="RefSeq" id="WP_163483378.1">
    <property type="nucleotide sequence ID" value="NZ_JAAGWF010000023.1"/>
</dbReference>
<dbReference type="GO" id="GO:0005975">
    <property type="term" value="P:carbohydrate metabolic process"/>
    <property type="evidence" value="ECO:0007669"/>
    <property type="project" value="InterPro"/>
</dbReference>
<keyword evidence="1" id="KW-0479">Metal-binding</keyword>
<feature type="non-terminal residue" evidence="6">
    <location>
        <position position="409"/>
    </location>
</feature>
<dbReference type="SUPFAM" id="SSF88713">
    <property type="entry name" value="Glycoside hydrolase/deacetylase"/>
    <property type="match status" value="1"/>
</dbReference>
<accession>A0A7K3W5G6</accession>
<dbReference type="InterPro" id="IPR011330">
    <property type="entry name" value="Glyco_hydro/deAcase_b/a-brl"/>
</dbReference>
<keyword evidence="2" id="KW-0378">Hydrolase</keyword>
<evidence type="ECO:0000256" key="3">
    <source>
        <dbReference type="SAM" id="MobiDB-lite"/>
    </source>
</evidence>
<reference evidence="6 7" key="1">
    <citation type="submission" date="2020-02" db="EMBL/GenBank/DDBJ databases">
        <title>Geodermatophilus sabuli CPCC 205279 I12A-02694.</title>
        <authorList>
            <person name="Jiang Z."/>
        </authorList>
    </citation>
    <scope>NUCLEOTIDE SEQUENCE [LARGE SCALE GENOMIC DNA]</scope>
    <source>
        <strain evidence="6 7">I12A-02694</strain>
    </source>
</reference>
<evidence type="ECO:0000259" key="5">
    <source>
        <dbReference type="PROSITE" id="PS51677"/>
    </source>
</evidence>
<feature type="chain" id="PRO_5029742252" evidence="4">
    <location>
        <begin position="31"/>
        <end position="409"/>
    </location>
</feature>
<evidence type="ECO:0000256" key="4">
    <source>
        <dbReference type="SAM" id="SignalP"/>
    </source>
</evidence>
<comment type="caution">
    <text evidence="6">The sequence shown here is derived from an EMBL/GenBank/DDBJ whole genome shotgun (WGS) entry which is preliminary data.</text>
</comment>
<dbReference type="AlphaFoldDB" id="A0A7K3W5G6"/>
<dbReference type="EMBL" id="JAAGWF010000023">
    <property type="protein sequence ID" value="NEK60001.1"/>
    <property type="molecule type" value="Genomic_DNA"/>
</dbReference>
<evidence type="ECO:0000313" key="7">
    <source>
        <dbReference type="Proteomes" id="UP000470246"/>
    </source>
</evidence>
<evidence type="ECO:0000256" key="2">
    <source>
        <dbReference type="ARBA" id="ARBA00022801"/>
    </source>
</evidence>
<feature type="domain" description="NodB homology" evidence="5">
    <location>
        <begin position="96"/>
        <end position="282"/>
    </location>
</feature>
<dbReference type="CDD" id="cd10917">
    <property type="entry name" value="CE4_NodB_like_6s_7s"/>
    <property type="match status" value="1"/>
</dbReference>
<feature type="compositionally biased region" description="Pro residues" evidence="3">
    <location>
        <begin position="32"/>
        <end position="56"/>
    </location>
</feature>
<evidence type="ECO:0000313" key="6">
    <source>
        <dbReference type="EMBL" id="NEK60001.1"/>
    </source>
</evidence>
<keyword evidence="7" id="KW-1185">Reference proteome</keyword>
<dbReference type="Pfam" id="PF01522">
    <property type="entry name" value="Polysacc_deac_1"/>
    <property type="match status" value="1"/>
</dbReference>
<proteinExistence type="predicted"/>
<keyword evidence="4" id="KW-0732">Signal</keyword>
<dbReference type="Proteomes" id="UP000470246">
    <property type="component" value="Unassembled WGS sequence"/>
</dbReference>
<dbReference type="PANTHER" id="PTHR10587">
    <property type="entry name" value="GLYCOSYL TRANSFERASE-RELATED"/>
    <property type="match status" value="1"/>
</dbReference>
<protein>
    <submittedName>
        <fullName evidence="6">Polysaccharide deacetylase family protein</fullName>
    </submittedName>
</protein>
<gene>
    <name evidence="6" type="ORF">GCU56_19275</name>
</gene>
<dbReference type="PANTHER" id="PTHR10587:SF133">
    <property type="entry name" value="CHITIN DEACETYLASE 1-RELATED"/>
    <property type="match status" value="1"/>
</dbReference>
<evidence type="ECO:0000256" key="1">
    <source>
        <dbReference type="ARBA" id="ARBA00022723"/>
    </source>
</evidence>
<feature type="signal peptide" evidence="4">
    <location>
        <begin position="1"/>
        <end position="30"/>
    </location>
</feature>
<dbReference type="Gene3D" id="3.20.20.370">
    <property type="entry name" value="Glycoside hydrolase/deacetylase"/>
    <property type="match status" value="1"/>
</dbReference>
<dbReference type="InterPro" id="IPR002509">
    <property type="entry name" value="NODB_dom"/>
</dbReference>
<sequence>MARRWQRWGRLLGVAVLAAGLTTIGSAAQAAPEPPPPPEPLVEGPPEPLVEGPWPPSSVLAEDPAAVTPPDVVTTFATSCPPAPAGVIRTAPGAGRRVALTFDDGPGASTGAIVRILQDEGVTATFFQIGVNSTTRPGLVQAMAAQRFLLGNHTWSHPDMSTLSSDAQATEMDNATNQQISLVGDPPCFFRPPYGASNSTTLALAQARSMAVYNWSVDTEDWLAGGSGDAFWVNRIITLAQAGASQTDPVVLLHDQPTAMPATVAALRPIIDFYRDRGYVFVDLAGRTLEGQVAGDWDGNGTVTPGVLRGSTWFLRNSTSTGVSDVAFGYGDPSDRPVVGDWDGNGTSTPGVVRGNTWFLRNSTSSGVSDVAFAYGDPSDRPVVGDWDGDGTVTPGVVRGNTWFLRNST</sequence>
<organism evidence="6 7">
    <name type="scientific">Geodermatophilus sabuli</name>
    <dbReference type="NCBI Taxonomy" id="1564158"/>
    <lineage>
        <taxon>Bacteria</taxon>
        <taxon>Bacillati</taxon>
        <taxon>Actinomycetota</taxon>
        <taxon>Actinomycetes</taxon>
        <taxon>Geodermatophilales</taxon>
        <taxon>Geodermatophilaceae</taxon>
        <taxon>Geodermatophilus</taxon>
    </lineage>
</organism>
<feature type="region of interest" description="Disordered" evidence="3">
    <location>
        <begin position="27"/>
        <end position="64"/>
    </location>
</feature>
<dbReference type="GO" id="GO:0016020">
    <property type="term" value="C:membrane"/>
    <property type="evidence" value="ECO:0007669"/>
    <property type="project" value="TreeGrafter"/>
</dbReference>
<dbReference type="PROSITE" id="PS51677">
    <property type="entry name" value="NODB"/>
    <property type="match status" value="1"/>
</dbReference>
<dbReference type="GO" id="GO:0016810">
    <property type="term" value="F:hydrolase activity, acting on carbon-nitrogen (but not peptide) bonds"/>
    <property type="evidence" value="ECO:0007669"/>
    <property type="project" value="InterPro"/>
</dbReference>
<dbReference type="InterPro" id="IPR050248">
    <property type="entry name" value="Polysacc_deacetylase_ArnD"/>
</dbReference>
<dbReference type="GO" id="GO:0046872">
    <property type="term" value="F:metal ion binding"/>
    <property type="evidence" value="ECO:0007669"/>
    <property type="project" value="UniProtKB-KW"/>
</dbReference>
<name>A0A7K3W5G6_9ACTN</name>